<evidence type="ECO:0000256" key="2">
    <source>
        <dbReference type="ARBA" id="ARBA00010790"/>
    </source>
</evidence>
<comment type="similarity">
    <text evidence="2 6">Belongs to the GMC oxidoreductase family.</text>
</comment>
<reference evidence="10" key="1">
    <citation type="submission" date="2021-01" db="EMBL/GenBank/DDBJ databases">
        <authorList>
            <person name="Corre E."/>
            <person name="Pelletier E."/>
            <person name="Niang G."/>
            <person name="Scheremetjew M."/>
            <person name="Finn R."/>
            <person name="Kale V."/>
            <person name="Holt S."/>
            <person name="Cochrane G."/>
            <person name="Meng A."/>
            <person name="Brown T."/>
            <person name="Cohen L."/>
        </authorList>
    </citation>
    <scope>NUCLEOTIDE SEQUENCE</scope>
    <source>
        <strain evidence="10">CCMP1661</strain>
    </source>
</reference>
<keyword evidence="4 5" id="KW-0274">FAD</keyword>
<evidence type="ECO:0000259" key="9">
    <source>
        <dbReference type="PROSITE" id="PS00624"/>
    </source>
</evidence>
<comment type="cofactor">
    <cofactor evidence="1 5">
        <name>FAD</name>
        <dbReference type="ChEBI" id="CHEBI:57692"/>
    </cofactor>
</comment>
<dbReference type="InterPro" id="IPR007867">
    <property type="entry name" value="GMC_OxRtase_C"/>
</dbReference>
<dbReference type="Pfam" id="PF00732">
    <property type="entry name" value="GMC_oxred_N"/>
    <property type="match status" value="1"/>
</dbReference>
<dbReference type="PANTHER" id="PTHR11552">
    <property type="entry name" value="GLUCOSE-METHANOL-CHOLINE GMC OXIDOREDUCTASE"/>
    <property type="match status" value="1"/>
</dbReference>
<feature type="domain" description="Glucose-methanol-choline oxidoreductase N-terminal" evidence="9">
    <location>
        <begin position="311"/>
        <end position="325"/>
    </location>
</feature>
<keyword evidence="3 6" id="KW-0285">Flavoprotein</keyword>
<gene>
    <name evidence="10" type="ORF">FJAP1339_LOCUS626</name>
</gene>
<evidence type="ECO:0000256" key="3">
    <source>
        <dbReference type="ARBA" id="ARBA00022630"/>
    </source>
</evidence>
<evidence type="ECO:0000256" key="7">
    <source>
        <dbReference type="SAM" id="SignalP"/>
    </source>
</evidence>
<dbReference type="SUPFAM" id="SSF54373">
    <property type="entry name" value="FAD-linked reductases, C-terminal domain"/>
    <property type="match status" value="1"/>
</dbReference>
<dbReference type="GO" id="GO:0016020">
    <property type="term" value="C:membrane"/>
    <property type="evidence" value="ECO:0007669"/>
    <property type="project" value="TreeGrafter"/>
</dbReference>
<proteinExistence type="inferred from homology"/>
<dbReference type="PANTHER" id="PTHR11552:SF147">
    <property type="entry name" value="CHOLINE DEHYDROGENASE, MITOCHONDRIAL"/>
    <property type="match status" value="1"/>
</dbReference>
<dbReference type="EMBL" id="HBHR01001569">
    <property type="protein sequence ID" value="CAD9858108.1"/>
    <property type="molecule type" value="Transcribed_RNA"/>
</dbReference>
<evidence type="ECO:0000256" key="6">
    <source>
        <dbReference type="RuleBase" id="RU003968"/>
    </source>
</evidence>
<evidence type="ECO:0000259" key="8">
    <source>
        <dbReference type="PROSITE" id="PS00623"/>
    </source>
</evidence>
<evidence type="ECO:0000256" key="4">
    <source>
        <dbReference type="ARBA" id="ARBA00022827"/>
    </source>
</evidence>
<dbReference type="Gene3D" id="3.30.560.10">
    <property type="entry name" value="Glucose Oxidase, domain 3"/>
    <property type="match status" value="1"/>
</dbReference>
<evidence type="ECO:0000256" key="1">
    <source>
        <dbReference type="ARBA" id="ARBA00001974"/>
    </source>
</evidence>
<feature type="domain" description="Glucose-methanol-choline oxidoreductase N-terminal" evidence="8">
    <location>
        <begin position="132"/>
        <end position="155"/>
    </location>
</feature>
<dbReference type="Gene3D" id="3.50.50.60">
    <property type="entry name" value="FAD/NAD(P)-binding domain"/>
    <property type="match status" value="1"/>
</dbReference>
<feature type="signal peptide" evidence="7">
    <location>
        <begin position="1"/>
        <end position="25"/>
    </location>
</feature>
<sequence length="600" mass="65351">MATFSAIRLAKALVAGMLIARFAQAFVQQPHRSSGMPLRTLNQASLNNMFMSADAFDYVIVGGGTSGCVLANRLSEKKGSKVLVLEAGGSSDNKLIKVPTATVKLFRSMFDWVFESHKEKACADRDIYLPRGKALGGSSCINVMLYHRGDKKDYEKWSEATGARHLWSPDSVLPYFKKAEANKVMKNSEYHNQGGLMSVDHVQYQNPLSKMFLSACKNLGFAEKEDFNDWSQSQEGVGRFQVTQKRGRRWTSAMSYLKKAKRRSNLEVETNAHATKVTVEDGKAKSVIYRQGDELVEAKVAPEGEILLTAGAIQSPHLLMLSGIGDENELQQHNIPVVQNLPGVGKNMQDHPAVVVARDAEDIGLSHALFKKGTNEVRPLQALKWALTGKGPLTSVGCDHGGFFKTKPDLESPDVQLRFIAGRGNNPDGLAAYTEIGQSENGFRPGISLQVIGIRAKSQGTVKLASANPMDKPRVESGFLTNPEDVETLKNGIKIARQIAESDAFEGKVHQEVFPGKEINDDASMEQYIRSTVHTANAIVGTCRMGRRDDPEAVVDPELKVIGVDGLRVVDSSVMPNIPGGQTGAPTVMLAEKAADLIMA</sequence>
<dbReference type="GO" id="GO:0050660">
    <property type="term" value="F:flavin adenine dinucleotide binding"/>
    <property type="evidence" value="ECO:0007669"/>
    <property type="project" value="InterPro"/>
</dbReference>
<dbReference type="PROSITE" id="PS00623">
    <property type="entry name" value="GMC_OXRED_1"/>
    <property type="match status" value="1"/>
</dbReference>
<dbReference type="GO" id="GO:0008812">
    <property type="term" value="F:choline dehydrogenase activity"/>
    <property type="evidence" value="ECO:0007669"/>
    <property type="project" value="TreeGrafter"/>
</dbReference>
<feature type="chain" id="PRO_5031304791" description="Glucose-methanol-choline oxidoreductase N-terminal domain-containing protein" evidence="7">
    <location>
        <begin position="26"/>
        <end position="600"/>
    </location>
</feature>
<feature type="binding site" evidence="5">
    <location>
        <begin position="65"/>
        <end position="66"/>
    </location>
    <ligand>
        <name>FAD</name>
        <dbReference type="ChEBI" id="CHEBI:57692"/>
    </ligand>
</feature>
<dbReference type="GO" id="GO:0019285">
    <property type="term" value="P:glycine betaine biosynthetic process from choline"/>
    <property type="evidence" value="ECO:0007669"/>
    <property type="project" value="TreeGrafter"/>
</dbReference>
<evidence type="ECO:0000256" key="5">
    <source>
        <dbReference type="PIRSR" id="PIRSR000137-2"/>
    </source>
</evidence>
<evidence type="ECO:0000313" key="10">
    <source>
        <dbReference type="EMBL" id="CAD9858108.1"/>
    </source>
</evidence>
<organism evidence="10">
    <name type="scientific">Fibrocapsa japonica</name>
    <dbReference type="NCBI Taxonomy" id="94617"/>
    <lineage>
        <taxon>Eukaryota</taxon>
        <taxon>Sar</taxon>
        <taxon>Stramenopiles</taxon>
        <taxon>Ochrophyta</taxon>
        <taxon>Raphidophyceae</taxon>
        <taxon>Chattonellales</taxon>
        <taxon>Chattonellaceae</taxon>
        <taxon>Fibrocapsa</taxon>
    </lineage>
</organism>
<dbReference type="InterPro" id="IPR000172">
    <property type="entry name" value="GMC_OxRdtase_N"/>
</dbReference>
<dbReference type="InterPro" id="IPR036188">
    <property type="entry name" value="FAD/NAD-bd_sf"/>
</dbReference>
<dbReference type="PROSITE" id="PS00624">
    <property type="entry name" value="GMC_OXRED_2"/>
    <property type="match status" value="1"/>
</dbReference>
<dbReference type="InterPro" id="IPR012132">
    <property type="entry name" value="GMC_OxRdtase"/>
</dbReference>
<name>A0A7S2USP3_9STRA</name>
<accession>A0A7S2USP3</accession>
<dbReference type="SUPFAM" id="SSF51905">
    <property type="entry name" value="FAD/NAD(P)-binding domain"/>
    <property type="match status" value="1"/>
</dbReference>
<protein>
    <recommendedName>
        <fullName evidence="8 9">Glucose-methanol-choline oxidoreductase N-terminal domain-containing protein</fullName>
    </recommendedName>
</protein>
<dbReference type="Pfam" id="PF05199">
    <property type="entry name" value="GMC_oxred_C"/>
    <property type="match status" value="1"/>
</dbReference>
<dbReference type="PIRSF" id="PIRSF000137">
    <property type="entry name" value="Alcohol_oxidase"/>
    <property type="match status" value="1"/>
</dbReference>
<dbReference type="AlphaFoldDB" id="A0A7S2USP3"/>
<keyword evidence="7" id="KW-0732">Signal</keyword>